<keyword evidence="9" id="KW-0653">Protein transport</keyword>
<dbReference type="GO" id="GO:0006888">
    <property type="term" value="P:endoplasmic reticulum to Golgi vesicle-mediated transport"/>
    <property type="evidence" value="ECO:0007669"/>
    <property type="project" value="TreeGrafter"/>
</dbReference>
<proteinExistence type="inferred from homology"/>
<accession>A0AAV8VMC7</accession>
<evidence type="ECO:0000256" key="2">
    <source>
        <dbReference type="ARBA" id="ARBA00004347"/>
    </source>
</evidence>
<evidence type="ECO:0000256" key="9">
    <source>
        <dbReference type="ARBA" id="ARBA00022927"/>
    </source>
</evidence>
<gene>
    <name evidence="15" type="ORF">NQ315_015443</name>
</gene>
<sequence length="330" mass="37304">MLPLCRTETGVKRFKKIVAVVAIVVAMARQQQDVDELFEIKNYFYIGNYQQCINEAQKLRKPSTPEVAIQRDIFTYRSYMAQNKFLVVLDEIHGASPDQVQPLKFLAEYLSGKNKKETVVAQVDQQISTNASNETLILVAATIYMNENNLEAAYRVLHASEGLEAIAFIIDILLKLDRVDLARKKLKEMQEKDDDATLTQLAQAWINVASGGDKLQDAYYIYQELVDKYGSTPLLLNGQAVTFIGQAKYEEAEAALQEALDKDSNHPETLVNMVVLQRHLGKAPEIANRYLSQLKDANPDHPYIRDLKQKEIDFGRICQQYVATNTAVLA</sequence>
<evidence type="ECO:0000256" key="14">
    <source>
        <dbReference type="ARBA" id="ARBA00031602"/>
    </source>
</evidence>
<evidence type="ECO:0000313" key="15">
    <source>
        <dbReference type="EMBL" id="KAJ8915220.1"/>
    </source>
</evidence>
<evidence type="ECO:0000256" key="11">
    <source>
        <dbReference type="ARBA" id="ARBA00023136"/>
    </source>
</evidence>
<keyword evidence="10" id="KW-0333">Golgi apparatus</keyword>
<dbReference type="SUPFAM" id="SSF48452">
    <property type="entry name" value="TPR-like"/>
    <property type="match status" value="1"/>
</dbReference>
<dbReference type="GO" id="GO:0006891">
    <property type="term" value="P:intra-Golgi vesicle-mediated transport"/>
    <property type="evidence" value="ECO:0007669"/>
    <property type="project" value="TreeGrafter"/>
</dbReference>
<evidence type="ECO:0000256" key="8">
    <source>
        <dbReference type="ARBA" id="ARBA00022892"/>
    </source>
</evidence>
<dbReference type="AlphaFoldDB" id="A0AAV8VMC7"/>
<comment type="caution">
    <text evidence="15">The sequence shown here is derived from an EMBL/GenBank/DDBJ whole genome shotgun (WGS) entry which is preliminary data.</text>
</comment>
<dbReference type="GO" id="GO:0000139">
    <property type="term" value="C:Golgi membrane"/>
    <property type="evidence" value="ECO:0007669"/>
    <property type="project" value="UniProtKB-SubCell"/>
</dbReference>
<evidence type="ECO:0000256" key="7">
    <source>
        <dbReference type="ARBA" id="ARBA00022490"/>
    </source>
</evidence>
<evidence type="ECO:0000256" key="6">
    <source>
        <dbReference type="ARBA" id="ARBA00022448"/>
    </source>
</evidence>
<evidence type="ECO:0000256" key="12">
    <source>
        <dbReference type="ARBA" id="ARBA00023329"/>
    </source>
</evidence>
<keyword evidence="6" id="KW-0813">Transport</keyword>
<evidence type="ECO:0000313" key="16">
    <source>
        <dbReference type="Proteomes" id="UP001159042"/>
    </source>
</evidence>
<dbReference type="InterPro" id="IPR011990">
    <property type="entry name" value="TPR-like_helical_dom_sf"/>
</dbReference>
<dbReference type="PIRSF" id="PIRSF016478">
    <property type="entry name" value="Coatomer_esu"/>
    <property type="match status" value="1"/>
</dbReference>
<dbReference type="FunFam" id="1.25.40.10:FF:000140">
    <property type="entry name" value="Coatomer subunit epsilon"/>
    <property type="match status" value="1"/>
</dbReference>
<dbReference type="GO" id="GO:0005198">
    <property type="term" value="F:structural molecule activity"/>
    <property type="evidence" value="ECO:0007669"/>
    <property type="project" value="InterPro"/>
</dbReference>
<evidence type="ECO:0000256" key="3">
    <source>
        <dbReference type="ARBA" id="ARBA00008827"/>
    </source>
</evidence>
<comment type="similarity">
    <text evidence="3">Belongs to the COPE family.</text>
</comment>
<evidence type="ECO:0000256" key="10">
    <source>
        <dbReference type="ARBA" id="ARBA00023034"/>
    </source>
</evidence>
<keyword evidence="8" id="KW-0931">ER-Golgi transport</keyword>
<dbReference type="EMBL" id="JANEYG010000056">
    <property type="protein sequence ID" value="KAJ8915220.1"/>
    <property type="molecule type" value="Genomic_DNA"/>
</dbReference>
<keyword evidence="12" id="KW-0968">Cytoplasmic vesicle</keyword>
<dbReference type="InterPro" id="IPR006822">
    <property type="entry name" value="Coatomer_esu"/>
</dbReference>
<comment type="subcellular location">
    <subcellularLocation>
        <location evidence="2">Cytoplasmic vesicle</location>
        <location evidence="2">COPI-coated vesicle membrane</location>
        <topology evidence="2">Peripheral membrane protein</topology>
        <orientation evidence="2">Cytoplasmic side</orientation>
    </subcellularLocation>
    <subcellularLocation>
        <location evidence="1">Golgi apparatus membrane</location>
        <topology evidence="1">Peripheral membrane protein</topology>
        <orientation evidence="1">Cytoplasmic side</orientation>
    </subcellularLocation>
</comment>
<keyword evidence="7" id="KW-0963">Cytoplasm</keyword>
<evidence type="ECO:0000256" key="5">
    <source>
        <dbReference type="ARBA" id="ARBA00015828"/>
    </source>
</evidence>
<reference evidence="15 16" key="1">
    <citation type="journal article" date="2023" name="Insect Mol. Biol.">
        <title>Genome sequencing provides insights into the evolution of gene families encoding plant cell wall-degrading enzymes in longhorned beetles.</title>
        <authorList>
            <person name="Shin N.R."/>
            <person name="Okamura Y."/>
            <person name="Kirsch R."/>
            <person name="Pauchet Y."/>
        </authorList>
    </citation>
    <scope>NUCLEOTIDE SEQUENCE [LARGE SCALE GENOMIC DNA]</scope>
    <source>
        <strain evidence="15">EAD_L_NR</strain>
    </source>
</reference>
<keyword evidence="16" id="KW-1185">Reference proteome</keyword>
<protein>
    <recommendedName>
        <fullName evidence="5">Coatomer subunit epsilon</fullName>
    </recommendedName>
    <alternativeName>
        <fullName evidence="14">Epsilon-coat protein</fullName>
    </alternativeName>
</protein>
<dbReference type="Proteomes" id="UP001159042">
    <property type="component" value="Unassembled WGS sequence"/>
</dbReference>
<evidence type="ECO:0000256" key="4">
    <source>
        <dbReference type="ARBA" id="ARBA00011775"/>
    </source>
</evidence>
<dbReference type="GO" id="GO:0030126">
    <property type="term" value="C:COPI vesicle coat"/>
    <property type="evidence" value="ECO:0007669"/>
    <property type="project" value="TreeGrafter"/>
</dbReference>
<keyword evidence="11" id="KW-0472">Membrane</keyword>
<evidence type="ECO:0000256" key="13">
    <source>
        <dbReference type="ARBA" id="ARBA00025582"/>
    </source>
</evidence>
<evidence type="ECO:0000256" key="1">
    <source>
        <dbReference type="ARBA" id="ARBA00004255"/>
    </source>
</evidence>
<dbReference type="GO" id="GO:0015031">
    <property type="term" value="P:protein transport"/>
    <property type="evidence" value="ECO:0007669"/>
    <property type="project" value="UniProtKB-KW"/>
</dbReference>
<comment type="subunit">
    <text evidence="4">Oligomeric complex that consists of at least the alpha, beta, beta', gamma, delta, epsilon and zeta subunits.</text>
</comment>
<dbReference type="PANTHER" id="PTHR10805">
    <property type="entry name" value="COATOMER SUBUNIT EPSILON"/>
    <property type="match status" value="1"/>
</dbReference>
<comment type="function">
    <text evidence="13">The coatomer is a cytosolic protein complex that binds to dilysine motifs and reversibly associates with Golgi non-clathrin-coated vesicles, which further mediate biosynthetic protein transport from the ER, via the Golgi up to the trans Golgi network. The coatomer complex is required for budding from Golgi membranes, and is essential for the retrograde Golgi-to-ER transport of dilysine-tagged proteins.</text>
</comment>
<organism evidence="15 16">
    <name type="scientific">Exocentrus adspersus</name>
    <dbReference type="NCBI Taxonomy" id="1586481"/>
    <lineage>
        <taxon>Eukaryota</taxon>
        <taxon>Metazoa</taxon>
        <taxon>Ecdysozoa</taxon>
        <taxon>Arthropoda</taxon>
        <taxon>Hexapoda</taxon>
        <taxon>Insecta</taxon>
        <taxon>Pterygota</taxon>
        <taxon>Neoptera</taxon>
        <taxon>Endopterygota</taxon>
        <taxon>Coleoptera</taxon>
        <taxon>Polyphaga</taxon>
        <taxon>Cucujiformia</taxon>
        <taxon>Chrysomeloidea</taxon>
        <taxon>Cerambycidae</taxon>
        <taxon>Lamiinae</taxon>
        <taxon>Acanthocinini</taxon>
        <taxon>Exocentrus</taxon>
    </lineage>
</organism>
<name>A0AAV8VMC7_9CUCU</name>
<dbReference type="Pfam" id="PF04733">
    <property type="entry name" value="Coatomer_E"/>
    <property type="match status" value="1"/>
</dbReference>
<dbReference type="GO" id="GO:0006890">
    <property type="term" value="P:retrograde vesicle-mediated transport, Golgi to endoplasmic reticulum"/>
    <property type="evidence" value="ECO:0007669"/>
    <property type="project" value="InterPro"/>
</dbReference>
<dbReference type="PANTHER" id="PTHR10805:SF0">
    <property type="entry name" value="COATOMER SUBUNIT EPSILON"/>
    <property type="match status" value="1"/>
</dbReference>
<dbReference type="Gene3D" id="1.25.40.10">
    <property type="entry name" value="Tetratricopeptide repeat domain"/>
    <property type="match status" value="1"/>
</dbReference>